<dbReference type="Pfam" id="PF09982">
    <property type="entry name" value="LpxR"/>
    <property type="match status" value="1"/>
</dbReference>
<evidence type="ECO:0000313" key="1">
    <source>
        <dbReference type="EMBL" id="GLB51572.1"/>
    </source>
</evidence>
<protein>
    <recommendedName>
        <fullName evidence="3">Lipid A deacylase LpxR family protein</fullName>
    </recommendedName>
</protein>
<name>A0A9W6B4A6_9FLAO</name>
<dbReference type="EMBL" id="BRVP01000003">
    <property type="protein sequence ID" value="GLB51572.1"/>
    <property type="molecule type" value="Genomic_DNA"/>
</dbReference>
<keyword evidence="2" id="KW-1185">Reference proteome</keyword>
<dbReference type="RefSeq" id="WP_281752241.1">
    <property type="nucleotide sequence ID" value="NZ_BRVP01000003.1"/>
</dbReference>
<sequence>MVFRVIIVLLLFSYNIINAQEVRCVDCIQFQIDNDYFAPDDRDNYYTSGLFVSYSYSPNEFFCFKKQGGEVLLVSYSLAQQMFVPRYPNSWYIGNYDRPFAGWLGVQAEVSKVKENSVLLYGITLGVTGNASFSRQLQQRYHDLVGIEEDPLWLWQIPSEFMGNVKIGYGYFIVPKMILISEMVFGTRDDYLKMGLKYTINVKAKELYSIPDRKLYGVASVAYKRVFYDALIQGSVWNNDAPFTVGIESNMVTCTVGLGVRLGRFGVVFSENFYSKKTSLMEGHMYGTFQLNYFY</sequence>
<dbReference type="InterPro" id="IPR018707">
    <property type="entry name" value="LpxR"/>
</dbReference>
<dbReference type="Proteomes" id="UP001143545">
    <property type="component" value="Unassembled WGS sequence"/>
</dbReference>
<organism evidence="1 2">
    <name type="scientific">Neptunitalea chrysea</name>
    <dbReference type="NCBI Taxonomy" id="1647581"/>
    <lineage>
        <taxon>Bacteria</taxon>
        <taxon>Pseudomonadati</taxon>
        <taxon>Bacteroidota</taxon>
        <taxon>Flavobacteriia</taxon>
        <taxon>Flavobacteriales</taxon>
        <taxon>Flavobacteriaceae</taxon>
        <taxon>Neptunitalea</taxon>
    </lineage>
</organism>
<evidence type="ECO:0000313" key="2">
    <source>
        <dbReference type="Proteomes" id="UP001143545"/>
    </source>
</evidence>
<evidence type="ECO:0008006" key="3">
    <source>
        <dbReference type="Google" id="ProtNLM"/>
    </source>
</evidence>
<dbReference type="Gene3D" id="2.40.128.140">
    <property type="entry name" value="Outer membrane protein"/>
    <property type="match status" value="1"/>
</dbReference>
<dbReference type="InterPro" id="IPR037107">
    <property type="entry name" value="Put_OMP_sf"/>
</dbReference>
<proteinExistence type="predicted"/>
<gene>
    <name evidence="1" type="ORF">NBRC110019_06110</name>
</gene>
<dbReference type="AlphaFoldDB" id="A0A9W6B4A6"/>
<accession>A0A9W6B4A6</accession>
<reference evidence="1" key="1">
    <citation type="submission" date="2022-07" db="EMBL/GenBank/DDBJ databases">
        <title>Taxonomy of Novel Oxalotrophic and Methylotrophic Bacteria.</title>
        <authorList>
            <person name="Sahin N."/>
            <person name="Tani A."/>
        </authorList>
    </citation>
    <scope>NUCLEOTIDE SEQUENCE</scope>
    <source>
        <strain evidence="1">AM327</strain>
    </source>
</reference>
<comment type="caution">
    <text evidence="1">The sequence shown here is derived from an EMBL/GenBank/DDBJ whole genome shotgun (WGS) entry which is preliminary data.</text>
</comment>